<dbReference type="InterPro" id="IPR036426">
    <property type="entry name" value="Bulb-type_lectin_dom_sf"/>
</dbReference>
<dbReference type="SUPFAM" id="SSF51110">
    <property type="entry name" value="alpha-D-mannose-specific plant lectins"/>
    <property type="match status" value="1"/>
</dbReference>
<feature type="chain" id="PRO_5043339956" evidence="4">
    <location>
        <begin position="20"/>
        <end position="167"/>
    </location>
</feature>
<accession>A0AAW0JTQ9</accession>
<evidence type="ECO:0000259" key="5">
    <source>
        <dbReference type="PROSITE" id="PS50927"/>
    </source>
</evidence>
<dbReference type="PANTHER" id="PTHR47976">
    <property type="entry name" value="G-TYPE LECTIN S-RECEPTOR-LIKE SERINE/THREONINE-PROTEIN KINASE SD2-5"/>
    <property type="match status" value="1"/>
</dbReference>
<gene>
    <name evidence="6" type="ORF">CFP56_029001</name>
</gene>
<protein>
    <submittedName>
        <fullName evidence="6">Ep1-like glycoprotein 2</fullName>
    </submittedName>
</protein>
<dbReference type="PANTHER" id="PTHR47976:SF30">
    <property type="entry name" value="RECEPTOR-LIKE SERINE_THREONINE-PROTEIN KINASE"/>
    <property type="match status" value="1"/>
</dbReference>
<keyword evidence="2" id="KW-1015">Disulfide bond</keyword>
<sequence length="167" mass="18545">MQQFSLCHFHSLLLQTALSANPKNPVGVNATLKLTLERGLVLQDTDGTIAWLTNISSKSVPSLNLTNMKNLMLLDENNATIWQSFDHPTTTLVVVQKLMAGQNLTSEEGLFLLSLTHEGLSAYINYNAPQCYFCYNTSYCKTGYVQFQNQSISFFEVDDDPSLGPKG</sequence>
<name>A0AAW0JTQ9_QUESU</name>
<comment type="caution">
    <text evidence="6">The sequence shown here is derived from an EMBL/GenBank/DDBJ whole genome shotgun (WGS) entry which is preliminary data.</text>
</comment>
<dbReference type="Pfam" id="PF01453">
    <property type="entry name" value="B_lectin"/>
    <property type="match status" value="1"/>
</dbReference>
<dbReference type="PROSITE" id="PS50927">
    <property type="entry name" value="BULB_LECTIN"/>
    <property type="match status" value="1"/>
</dbReference>
<keyword evidence="3" id="KW-0325">Glycoprotein</keyword>
<evidence type="ECO:0000313" key="6">
    <source>
        <dbReference type="EMBL" id="KAK7829559.1"/>
    </source>
</evidence>
<feature type="signal peptide" evidence="4">
    <location>
        <begin position="1"/>
        <end position="19"/>
    </location>
</feature>
<dbReference type="InterPro" id="IPR051343">
    <property type="entry name" value="G-type_lectin_kinases/EP1-like"/>
</dbReference>
<keyword evidence="7" id="KW-1185">Reference proteome</keyword>
<organism evidence="6 7">
    <name type="scientific">Quercus suber</name>
    <name type="common">Cork oak</name>
    <dbReference type="NCBI Taxonomy" id="58331"/>
    <lineage>
        <taxon>Eukaryota</taxon>
        <taxon>Viridiplantae</taxon>
        <taxon>Streptophyta</taxon>
        <taxon>Embryophyta</taxon>
        <taxon>Tracheophyta</taxon>
        <taxon>Spermatophyta</taxon>
        <taxon>Magnoliopsida</taxon>
        <taxon>eudicotyledons</taxon>
        <taxon>Gunneridae</taxon>
        <taxon>Pentapetalae</taxon>
        <taxon>rosids</taxon>
        <taxon>fabids</taxon>
        <taxon>Fagales</taxon>
        <taxon>Fagaceae</taxon>
        <taxon>Quercus</taxon>
    </lineage>
</organism>
<dbReference type="Gene3D" id="2.90.10.30">
    <property type="match status" value="1"/>
</dbReference>
<evidence type="ECO:0000256" key="3">
    <source>
        <dbReference type="ARBA" id="ARBA00023180"/>
    </source>
</evidence>
<evidence type="ECO:0000256" key="4">
    <source>
        <dbReference type="SAM" id="SignalP"/>
    </source>
</evidence>
<proteinExistence type="predicted"/>
<evidence type="ECO:0000256" key="1">
    <source>
        <dbReference type="ARBA" id="ARBA00022729"/>
    </source>
</evidence>
<evidence type="ECO:0000313" key="7">
    <source>
        <dbReference type="Proteomes" id="UP000237347"/>
    </source>
</evidence>
<reference evidence="6 7" key="1">
    <citation type="journal article" date="2018" name="Sci. Data">
        <title>The draft genome sequence of cork oak.</title>
        <authorList>
            <person name="Ramos A.M."/>
            <person name="Usie A."/>
            <person name="Barbosa P."/>
            <person name="Barros P.M."/>
            <person name="Capote T."/>
            <person name="Chaves I."/>
            <person name="Simoes F."/>
            <person name="Abreu I."/>
            <person name="Carrasquinho I."/>
            <person name="Faro C."/>
            <person name="Guimaraes J.B."/>
            <person name="Mendonca D."/>
            <person name="Nobrega F."/>
            <person name="Rodrigues L."/>
            <person name="Saibo N.J.M."/>
            <person name="Varela M.C."/>
            <person name="Egas C."/>
            <person name="Matos J."/>
            <person name="Miguel C.M."/>
            <person name="Oliveira M.M."/>
            <person name="Ricardo C.P."/>
            <person name="Goncalves S."/>
        </authorList>
    </citation>
    <scope>NUCLEOTIDE SEQUENCE [LARGE SCALE GENOMIC DNA]</scope>
    <source>
        <strain evidence="7">cv. HL8</strain>
    </source>
</reference>
<dbReference type="AlphaFoldDB" id="A0AAW0JTQ9"/>
<feature type="domain" description="Bulb-type lectin" evidence="5">
    <location>
        <begin position="1"/>
        <end position="86"/>
    </location>
</feature>
<evidence type="ECO:0000256" key="2">
    <source>
        <dbReference type="ARBA" id="ARBA00023157"/>
    </source>
</evidence>
<keyword evidence="1 4" id="KW-0732">Signal</keyword>
<dbReference type="Proteomes" id="UP000237347">
    <property type="component" value="Unassembled WGS sequence"/>
</dbReference>
<dbReference type="InterPro" id="IPR001480">
    <property type="entry name" value="Bulb-type_lectin_dom"/>
</dbReference>
<dbReference type="EMBL" id="PKMF04000479">
    <property type="protein sequence ID" value="KAK7829559.1"/>
    <property type="molecule type" value="Genomic_DNA"/>
</dbReference>